<proteinExistence type="predicted"/>
<dbReference type="SMART" id="SM00448">
    <property type="entry name" value="REC"/>
    <property type="match status" value="1"/>
</dbReference>
<gene>
    <name evidence="3" type="ORF">OMM_12992</name>
</gene>
<dbReference type="Proteomes" id="UP000189670">
    <property type="component" value="Unassembled WGS sequence"/>
</dbReference>
<dbReference type="Pfam" id="PF00072">
    <property type="entry name" value="Response_reg"/>
    <property type="match status" value="1"/>
</dbReference>
<dbReference type="SUPFAM" id="SSF52172">
    <property type="entry name" value="CheY-like"/>
    <property type="match status" value="1"/>
</dbReference>
<dbReference type="Gene3D" id="3.40.50.2300">
    <property type="match status" value="1"/>
</dbReference>
<evidence type="ECO:0000313" key="3">
    <source>
        <dbReference type="EMBL" id="ETR66291.1"/>
    </source>
</evidence>
<dbReference type="PANTHER" id="PTHR42872">
    <property type="entry name" value="PROTEIN-GLUTAMATE METHYLESTERASE/PROTEIN-GLUTAMINE GLUTAMINASE"/>
    <property type="match status" value="1"/>
</dbReference>
<feature type="non-terminal residue" evidence="3">
    <location>
        <position position="89"/>
    </location>
</feature>
<evidence type="ECO:0000256" key="1">
    <source>
        <dbReference type="PROSITE-ProRule" id="PRU00169"/>
    </source>
</evidence>
<dbReference type="PANTHER" id="PTHR42872:SF6">
    <property type="entry name" value="PROTEIN-GLUTAMATE METHYLESTERASE_PROTEIN-GLUTAMINE GLUTAMINASE"/>
    <property type="match status" value="1"/>
</dbReference>
<accession>A0A1V1NUQ6</accession>
<organism evidence="3 4">
    <name type="scientific">Candidatus Magnetoglobus multicellularis str. Araruama</name>
    <dbReference type="NCBI Taxonomy" id="890399"/>
    <lineage>
        <taxon>Bacteria</taxon>
        <taxon>Pseudomonadati</taxon>
        <taxon>Thermodesulfobacteriota</taxon>
        <taxon>Desulfobacteria</taxon>
        <taxon>Desulfobacterales</taxon>
        <taxon>Desulfobacteraceae</taxon>
        <taxon>Candidatus Magnetoglobus</taxon>
    </lineage>
</organism>
<dbReference type="InterPro" id="IPR011006">
    <property type="entry name" value="CheY-like_superfamily"/>
</dbReference>
<sequence length="89" mass="9975">MKDKTRVLIADDSALMRRTIRKLLEATGHIDVVSTARDGVDVLEKAEQFKPDVITLDINMPRMDGLTALKKLIRKDIAPVIMISSLTQE</sequence>
<feature type="modified residue" description="4-aspartylphosphate" evidence="1">
    <location>
        <position position="57"/>
    </location>
</feature>
<dbReference type="GO" id="GO:0000160">
    <property type="term" value="P:phosphorelay signal transduction system"/>
    <property type="evidence" value="ECO:0007669"/>
    <property type="project" value="InterPro"/>
</dbReference>
<evidence type="ECO:0000259" key="2">
    <source>
        <dbReference type="PROSITE" id="PS50110"/>
    </source>
</evidence>
<dbReference type="AlphaFoldDB" id="A0A1V1NUQ6"/>
<reference evidence="4" key="1">
    <citation type="submission" date="2012-11" db="EMBL/GenBank/DDBJ databases">
        <authorList>
            <person name="Lucero-Rivera Y.E."/>
            <person name="Tovar-Ramirez D."/>
        </authorList>
    </citation>
    <scope>NUCLEOTIDE SEQUENCE [LARGE SCALE GENOMIC DNA]</scope>
    <source>
        <strain evidence="4">Araruama</strain>
    </source>
</reference>
<dbReference type="CDD" id="cd17541">
    <property type="entry name" value="REC_CheB-like"/>
    <property type="match status" value="1"/>
</dbReference>
<name>A0A1V1NUQ6_9BACT</name>
<protein>
    <recommendedName>
        <fullName evidence="2">Response regulatory domain-containing protein</fullName>
    </recommendedName>
</protein>
<comment type="caution">
    <text evidence="3">The sequence shown here is derived from an EMBL/GenBank/DDBJ whole genome shotgun (WGS) entry which is preliminary data.</text>
</comment>
<dbReference type="PROSITE" id="PS50110">
    <property type="entry name" value="RESPONSE_REGULATORY"/>
    <property type="match status" value="1"/>
</dbReference>
<dbReference type="EMBL" id="ATBP01002098">
    <property type="protein sequence ID" value="ETR66291.1"/>
    <property type="molecule type" value="Genomic_DNA"/>
</dbReference>
<feature type="domain" description="Response regulatory" evidence="2">
    <location>
        <begin position="6"/>
        <end position="89"/>
    </location>
</feature>
<evidence type="ECO:0000313" key="4">
    <source>
        <dbReference type="Proteomes" id="UP000189670"/>
    </source>
</evidence>
<keyword evidence="1" id="KW-0597">Phosphoprotein</keyword>
<dbReference type="InterPro" id="IPR001789">
    <property type="entry name" value="Sig_transdc_resp-reg_receiver"/>
</dbReference>